<feature type="region of interest" description="Disordered" evidence="1">
    <location>
        <begin position="136"/>
        <end position="156"/>
    </location>
</feature>
<dbReference type="AlphaFoldDB" id="A0A1I8F2L5"/>
<feature type="compositionally biased region" description="Basic and acidic residues" evidence="1">
    <location>
        <begin position="26"/>
        <end position="37"/>
    </location>
</feature>
<name>A0A1I8F2L5_9PLAT</name>
<evidence type="ECO:0000313" key="3">
    <source>
        <dbReference type="WBParaSite" id="maker-unitig_16001-snap-gene-0.10-mRNA-1"/>
    </source>
</evidence>
<dbReference type="WBParaSite" id="maker-unitig_16001-snap-gene-0.10-mRNA-1">
    <property type="protein sequence ID" value="maker-unitig_16001-snap-gene-0.10-mRNA-1"/>
    <property type="gene ID" value="maker-unitig_16001-snap-gene-0.10"/>
</dbReference>
<keyword evidence="2" id="KW-1185">Reference proteome</keyword>
<sequence length="210" mass="23510">IFRRLGFVYISTPASSHSRAPLPSDSEERRRFEERRERRLVPRPTCRVTPLWPAQPGGGRRPSCRTAAHIPLAATRCLSGLPGRTIRAASHTTLVQRTQRGWRPEWPGLQSLVCHLSVMPELLPCPLRLPRHRQEEDNPVYTDDDRALGGATTASDEQDGVGCPYGLGLRQMTKIIRGCPISAPSWLSCACERKVLKDKRLTEYSDHLAG</sequence>
<proteinExistence type="predicted"/>
<organism evidence="2 3">
    <name type="scientific">Macrostomum lignano</name>
    <dbReference type="NCBI Taxonomy" id="282301"/>
    <lineage>
        <taxon>Eukaryota</taxon>
        <taxon>Metazoa</taxon>
        <taxon>Spiralia</taxon>
        <taxon>Lophotrochozoa</taxon>
        <taxon>Platyhelminthes</taxon>
        <taxon>Rhabditophora</taxon>
        <taxon>Macrostomorpha</taxon>
        <taxon>Macrostomida</taxon>
        <taxon>Macrostomidae</taxon>
        <taxon>Macrostomum</taxon>
    </lineage>
</organism>
<accession>A0A1I8F2L5</accession>
<reference evidence="3" key="1">
    <citation type="submission" date="2016-11" db="UniProtKB">
        <authorList>
            <consortium name="WormBaseParasite"/>
        </authorList>
    </citation>
    <scope>IDENTIFICATION</scope>
</reference>
<evidence type="ECO:0000313" key="2">
    <source>
        <dbReference type="Proteomes" id="UP000095280"/>
    </source>
</evidence>
<evidence type="ECO:0000256" key="1">
    <source>
        <dbReference type="SAM" id="MobiDB-lite"/>
    </source>
</evidence>
<dbReference type="Proteomes" id="UP000095280">
    <property type="component" value="Unplaced"/>
</dbReference>
<feature type="region of interest" description="Disordered" evidence="1">
    <location>
        <begin position="14"/>
        <end position="37"/>
    </location>
</feature>
<protein>
    <submittedName>
        <fullName evidence="3">Transposase</fullName>
    </submittedName>
</protein>